<name>A0ABU9QQL0_9BURK</name>
<evidence type="ECO:0000313" key="2">
    <source>
        <dbReference type="Proteomes" id="UP001494588"/>
    </source>
</evidence>
<protein>
    <submittedName>
        <fullName evidence="1">Plasmid stabilization protein</fullName>
    </submittedName>
</protein>
<dbReference type="RefSeq" id="WP_201661385.1">
    <property type="nucleotide sequence ID" value="NZ_CAJHCS010000048.1"/>
</dbReference>
<comment type="caution">
    <text evidence="1">The sequence shown here is derived from an EMBL/GenBank/DDBJ whole genome shotgun (WGS) entry which is preliminary data.</text>
</comment>
<accession>A0ABU9QQL0</accession>
<evidence type="ECO:0000313" key="1">
    <source>
        <dbReference type="EMBL" id="MEM5291726.1"/>
    </source>
</evidence>
<sequence>MRVRDRLCIELGGMRRDWDRWCVRRGLTVGEGARQLVAAALRADGGNDDPEIDAEVRWSVVGDPRIRIELRLTAAELEAVELRAEGAGLTANRWIVALIRAQLTHEPQLGAREMRLLSDSNLQLASIGRWLAQLARGGHIRHGGQDVNGAVEAIRGAIDAHLRVVADVMRANLDRWSR</sequence>
<organism evidence="1 2">
    <name type="scientific">Paraburkholderia sabiae</name>
    <dbReference type="NCBI Taxonomy" id="273251"/>
    <lineage>
        <taxon>Bacteria</taxon>
        <taxon>Pseudomonadati</taxon>
        <taxon>Pseudomonadota</taxon>
        <taxon>Betaproteobacteria</taxon>
        <taxon>Burkholderiales</taxon>
        <taxon>Burkholderiaceae</taxon>
        <taxon>Paraburkholderia</taxon>
    </lineage>
</organism>
<keyword evidence="2" id="KW-1185">Reference proteome</keyword>
<reference evidence="1 2" key="1">
    <citation type="submission" date="2024-01" db="EMBL/GenBank/DDBJ databases">
        <title>The diversity of rhizobia nodulating Mimosa spp. in eleven states of Brazil covering several biomes is determined by host plant, location, and edaphic factors.</title>
        <authorList>
            <person name="Rouws L."/>
            <person name="Barauna A."/>
            <person name="Beukes C."/>
            <person name="De Faria S.M."/>
            <person name="Gross E."/>
            <person name="Dos Reis Junior F.B."/>
            <person name="Simon M."/>
            <person name="Maluk M."/>
            <person name="Odee D.W."/>
            <person name="Kenicer G."/>
            <person name="Young J.P.W."/>
            <person name="Reis V.M."/>
            <person name="Zilli J."/>
            <person name="James E.K."/>
        </authorList>
    </citation>
    <scope>NUCLEOTIDE SEQUENCE [LARGE SCALE GENOMIC DNA]</scope>
    <source>
        <strain evidence="1 2">JPY77</strain>
    </source>
</reference>
<dbReference type="EMBL" id="JAZHGC010000058">
    <property type="protein sequence ID" value="MEM5291726.1"/>
    <property type="molecule type" value="Genomic_DNA"/>
</dbReference>
<proteinExistence type="predicted"/>
<gene>
    <name evidence="1" type="ORF">V4C55_39025</name>
</gene>
<dbReference type="Proteomes" id="UP001494588">
    <property type="component" value="Unassembled WGS sequence"/>
</dbReference>